<protein>
    <submittedName>
        <fullName evidence="1">Uncharacterized protein</fullName>
    </submittedName>
</protein>
<dbReference type="AlphaFoldDB" id="A0A811G5K6"/>
<accession>A0A811G5K6</accession>
<evidence type="ECO:0000313" key="1">
    <source>
        <dbReference type="EMBL" id="CAB1207599.1"/>
    </source>
</evidence>
<dbReference type="EMBL" id="CADDTS010000004">
    <property type="protein sequence ID" value="CAB1207599.1"/>
    <property type="molecule type" value="Genomic_DNA"/>
</dbReference>
<reference evidence="1 2" key="1">
    <citation type="submission" date="2020-02" db="EMBL/GenBank/DDBJ databases">
        <authorList>
            <person name="Chaudhuri R."/>
        </authorList>
    </citation>
    <scope>NUCLEOTIDE SEQUENCE [LARGE SCALE GENOMIC DNA]</scope>
    <source>
        <strain evidence="1">SFB21</strain>
    </source>
</reference>
<sequence length="124" mass="13661">MKDLSLNILKLFLAWAIAVFLVASYGRSAYSKDLSKNVSVTPQRHCGFIVPNFCLASQAVQESSASITAMQTRLNSLYEGMTRQNKSFVANMSGGTYVPRVNPLTSLFTGENLKTQKRKEAPHA</sequence>
<organism evidence="1 2">
    <name type="scientific">Acinetobacter bouvetii</name>
    <dbReference type="NCBI Taxonomy" id="202951"/>
    <lineage>
        <taxon>Bacteria</taxon>
        <taxon>Pseudomonadati</taxon>
        <taxon>Pseudomonadota</taxon>
        <taxon>Gammaproteobacteria</taxon>
        <taxon>Moraxellales</taxon>
        <taxon>Moraxellaceae</taxon>
        <taxon>Acinetobacter</taxon>
    </lineage>
</organism>
<name>A0A811G5K6_9GAMM</name>
<proteinExistence type="predicted"/>
<dbReference type="Proteomes" id="UP000489961">
    <property type="component" value="Unassembled WGS sequence"/>
</dbReference>
<comment type="caution">
    <text evidence="1">The sequence shown here is derived from an EMBL/GenBank/DDBJ whole genome shotgun (WGS) entry which is preliminary data.</text>
</comment>
<dbReference type="RefSeq" id="WP_174558202.1">
    <property type="nucleotide sequence ID" value="NZ_CADDTS010000004.1"/>
</dbReference>
<gene>
    <name evidence="1" type="ORF">SFB21_0189</name>
</gene>
<evidence type="ECO:0000313" key="2">
    <source>
        <dbReference type="Proteomes" id="UP000489961"/>
    </source>
</evidence>